<accession>A0A1R0XVS1</accession>
<dbReference type="GO" id="GO:0016787">
    <property type="term" value="F:hydrolase activity"/>
    <property type="evidence" value="ECO:0007669"/>
    <property type="project" value="UniProtKB-KW"/>
</dbReference>
<organism evidence="3 4">
    <name type="scientific">Paenibacillus odorifer</name>
    <dbReference type="NCBI Taxonomy" id="189426"/>
    <lineage>
        <taxon>Bacteria</taxon>
        <taxon>Bacillati</taxon>
        <taxon>Bacillota</taxon>
        <taxon>Bacilli</taxon>
        <taxon>Bacillales</taxon>
        <taxon>Paenibacillaceae</taxon>
        <taxon>Paenibacillus</taxon>
    </lineage>
</organism>
<proteinExistence type="predicted"/>
<evidence type="ECO:0000313" key="4">
    <source>
        <dbReference type="Proteomes" id="UP000187439"/>
    </source>
</evidence>
<protein>
    <submittedName>
        <fullName evidence="3">Sugar hydrolase</fullName>
    </submittedName>
</protein>
<evidence type="ECO:0000259" key="1">
    <source>
        <dbReference type="Pfam" id="PF17389"/>
    </source>
</evidence>
<evidence type="ECO:0000259" key="2">
    <source>
        <dbReference type="Pfam" id="PF21104"/>
    </source>
</evidence>
<feature type="domain" description="Glycosyl hydrolase family 78 alpha-rhamnosidase N-terminal" evidence="2">
    <location>
        <begin position="37"/>
        <end position="178"/>
    </location>
</feature>
<keyword evidence="3" id="KW-0378">Hydrolase</keyword>
<dbReference type="AlphaFoldDB" id="A0A1R0XVS1"/>
<dbReference type="SUPFAM" id="SSF48208">
    <property type="entry name" value="Six-hairpin glycosidases"/>
    <property type="match status" value="1"/>
</dbReference>
<dbReference type="Proteomes" id="UP000187439">
    <property type="component" value="Unassembled WGS sequence"/>
</dbReference>
<name>A0A1R0XVS1_9BACL</name>
<sequence>MTQAMQRQQAVTIHKNEAFALTAEQLLPRLIYRKCSPKQMVRVVKSELAVHGWQVETIQNAETLSFIVFGKGEEVILDFGEHLVGRLTIQIIPIGSPPDAPLHLQITLGEMPVEMAEPFSEYDGWLSSSWLQEERVHLDVLPASLNLERRYSFRYVKLKVLDTSPKYKVSFAEISCTAETSADRSFLAPLDHLDAELQAIDEVSVKTLEECMQEVFEDGPKRDRRLWLGDLRLQALANYETFSGNDLVKRCLYLFAAYPDERGRITANLFMKPHVIPDDTYLYDYSLFFVSTLCDYFLATDDRNTLEELWPSAYRQIELALERLDERGIVTDDETWWAFIDWHPDLNKQTPAQAILIYNLKCALELAVLLGDERQDGLRQKIEELTQATLEHLWDSELSYFVSGDIRQVSWASQIWMVLAGVVEEEERGKEILLRLQQDSSPIPMTTPYMVHHFIEALIQVGDRDNAISEIKKYWGQMIKDGADTFWELYNPSDKSFSPYGSHLINSYCHAWSCTPTYLIRKYQL</sequence>
<dbReference type="PANTHER" id="PTHR34987">
    <property type="entry name" value="C, PUTATIVE (AFU_ORTHOLOGUE AFUA_3G02880)-RELATED"/>
    <property type="match status" value="1"/>
</dbReference>
<dbReference type="Gene3D" id="1.50.10.10">
    <property type="match status" value="1"/>
</dbReference>
<dbReference type="InterPro" id="IPR008928">
    <property type="entry name" value="6-hairpin_glycosidase_sf"/>
</dbReference>
<dbReference type="EMBL" id="MPTC01000014">
    <property type="protein sequence ID" value="OMD39220.1"/>
    <property type="molecule type" value="Genomic_DNA"/>
</dbReference>
<dbReference type="PANTHER" id="PTHR34987:SF4">
    <property type="entry name" value="ALPHA-L-RHAMNOSIDASE C-TERMINAL DOMAIN-CONTAINING PROTEIN"/>
    <property type="match status" value="1"/>
</dbReference>
<comment type="caution">
    <text evidence="3">The sequence shown here is derived from an EMBL/GenBank/DDBJ whole genome shotgun (WGS) entry which is preliminary data.</text>
</comment>
<feature type="domain" description="Alpha-L-rhamnosidase six-hairpin glycosidase" evidence="1">
    <location>
        <begin position="195"/>
        <end position="519"/>
    </location>
</feature>
<dbReference type="InterPro" id="IPR049164">
    <property type="entry name" value="Glyco_hydro_78_N"/>
</dbReference>
<dbReference type="InterPro" id="IPR035396">
    <property type="entry name" value="Bac_rhamnosid6H"/>
</dbReference>
<gene>
    <name evidence="3" type="ORF">BSK52_16480</name>
</gene>
<dbReference type="OrthoDB" id="9815108at2"/>
<dbReference type="InterPro" id="IPR012341">
    <property type="entry name" value="6hp_glycosidase-like_sf"/>
</dbReference>
<dbReference type="GO" id="GO:0005975">
    <property type="term" value="P:carbohydrate metabolic process"/>
    <property type="evidence" value="ECO:0007669"/>
    <property type="project" value="InterPro"/>
</dbReference>
<evidence type="ECO:0000313" key="3">
    <source>
        <dbReference type="EMBL" id="OMD39220.1"/>
    </source>
</evidence>
<reference evidence="3 4" key="1">
    <citation type="submission" date="2016-10" db="EMBL/GenBank/DDBJ databases">
        <title>Paenibacillus species isolates.</title>
        <authorList>
            <person name="Beno S.M."/>
        </authorList>
    </citation>
    <scope>NUCLEOTIDE SEQUENCE [LARGE SCALE GENOMIC DNA]</scope>
    <source>
        <strain evidence="3 4">FSL H7-0710</strain>
    </source>
</reference>
<dbReference type="Pfam" id="PF17389">
    <property type="entry name" value="Bac_rhamnosid6H"/>
    <property type="match status" value="1"/>
</dbReference>
<dbReference type="RefSeq" id="WP_076119921.1">
    <property type="nucleotide sequence ID" value="NZ_MPTC01000014.1"/>
</dbReference>
<dbReference type="Pfam" id="PF21104">
    <property type="entry name" value="Glyco_hydro_78_N"/>
    <property type="match status" value="1"/>
</dbReference>